<evidence type="ECO:0000313" key="4">
    <source>
        <dbReference type="Proteomes" id="UP001634007"/>
    </source>
</evidence>
<comment type="caution">
    <text evidence="3">The sequence shown here is derived from an EMBL/GenBank/DDBJ whole genome shotgun (WGS) entry which is preliminary data.</text>
</comment>
<dbReference type="GO" id="GO:0000160">
    <property type="term" value="P:phosphorelay signal transduction system"/>
    <property type="evidence" value="ECO:0007669"/>
    <property type="project" value="UniProtKB-UniRule"/>
</dbReference>
<evidence type="ECO:0000256" key="1">
    <source>
        <dbReference type="ARBA" id="ARBA00023012"/>
    </source>
</evidence>
<dbReference type="InterPro" id="IPR036641">
    <property type="entry name" value="HPT_dom_sf"/>
</dbReference>
<dbReference type="PANTHER" id="PTHR28242:SF5">
    <property type="entry name" value="HISTIDINE-CONTAINING PHOSPHOTRANSFER PROTEIN 1"/>
    <property type="match status" value="1"/>
</dbReference>
<dbReference type="Gene3D" id="1.20.120.160">
    <property type="entry name" value="HPT domain"/>
    <property type="match status" value="1"/>
</dbReference>
<organism evidence="3 4">
    <name type="scientific">Eucalyptus globulus</name>
    <name type="common">Tasmanian blue gum</name>
    <dbReference type="NCBI Taxonomy" id="34317"/>
    <lineage>
        <taxon>Eukaryota</taxon>
        <taxon>Viridiplantae</taxon>
        <taxon>Streptophyta</taxon>
        <taxon>Embryophyta</taxon>
        <taxon>Tracheophyta</taxon>
        <taxon>Spermatophyta</taxon>
        <taxon>Magnoliopsida</taxon>
        <taxon>eudicotyledons</taxon>
        <taxon>Gunneridae</taxon>
        <taxon>Pentapetalae</taxon>
        <taxon>rosids</taxon>
        <taxon>malvids</taxon>
        <taxon>Myrtales</taxon>
        <taxon>Myrtaceae</taxon>
        <taxon>Myrtoideae</taxon>
        <taxon>Eucalypteae</taxon>
        <taxon>Eucalyptus</taxon>
    </lineage>
</organism>
<sequence>MNVGQMQLQRRLVDYKNSPMTEGILDSQYLQLLELQDESNPNLVVEVASLFFTDVEQLRNDLCRELNQQNVDFQRVDVHVDRLEGQSCRKSMTLIDNIVAPRFKDACIAFRHFCNTCQETNIPVYLRCLEHMRQEFLLVKSNIDFLIKTYITVSTIQSSIF</sequence>
<accession>A0ABD3JS42</accession>
<name>A0ABD3JS42_EUCGL</name>
<keyword evidence="1 2" id="KW-0902">Two-component regulatory system</keyword>
<dbReference type="PANTHER" id="PTHR28242">
    <property type="entry name" value="PHOSPHORELAY INTERMEDIATE PROTEIN YPD1"/>
    <property type="match status" value="1"/>
</dbReference>
<dbReference type="InterPro" id="IPR045871">
    <property type="entry name" value="AHP1-5/YPD1"/>
</dbReference>
<keyword evidence="4" id="KW-1185">Reference proteome</keyword>
<comment type="function">
    <text evidence="2">Functions as a two-component phosphorelay mediators between cytokinin sensor histidine kinases and response regulators (B-type ARRs). Plays an important role in propagating cytokinin signal transduction.</text>
</comment>
<gene>
    <name evidence="3" type="ORF">ACJRO7_026518</name>
</gene>
<proteinExistence type="predicted"/>
<dbReference type="AlphaFoldDB" id="A0ABD3JS42"/>
<evidence type="ECO:0000313" key="3">
    <source>
        <dbReference type="EMBL" id="KAL3729417.1"/>
    </source>
</evidence>
<dbReference type="EMBL" id="JBJKBG010000007">
    <property type="protein sequence ID" value="KAL3729417.1"/>
    <property type="molecule type" value="Genomic_DNA"/>
</dbReference>
<comment type="subcellular location">
    <subcellularLocation>
        <location evidence="2">Cytoplasm</location>
        <location evidence="2">Cytosol</location>
    </subcellularLocation>
    <subcellularLocation>
        <location evidence="2">Nucleus</location>
    </subcellularLocation>
</comment>
<reference evidence="3 4" key="1">
    <citation type="submission" date="2024-11" db="EMBL/GenBank/DDBJ databases">
        <title>Chromosome-level genome assembly of Eucalyptus globulus Labill. provides insights into its genome evolution.</title>
        <authorList>
            <person name="Li X."/>
        </authorList>
    </citation>
    <scope>NUCLEOTIDE SEQUENCE [LARGE SCALE GENOMIC DNA]</scope>
    <source>
        <strain evidence="3">CL2024</strain>
        <tissue evidence="3">Fresh tender leaves</tissue>
    </source>
</reference>
<dbReference type="SUPFAM" id="SSF47226">
    <property type="entry name" value="Histidine-containing phosphotransfer domain, HPT domain"/>
    <property type="match status" value="1"/>
</dbReference>
<comment type="domain">
    <text evidence="2">Histidine-containing phosphotransfer domain (HPt) contains an active histidine that mediates the phosphotransfer.</text>
</comment>
<dbReference type="GO" id="GO:0043424">
    <property type="term" value="F:protein histidine kinase binding"/>
    <property type="evidence" value="ECO:0007669"/>
    <property type="project" value="UniProtKB-UniRule"/>
</dbReference>
<keyword evidence="2" id="KW-0932">Cytokinin signaling pathway</keyword>
<evidence type="ECO:0000256" key="2">
    <source>
        <dbReference type="RuleBase" id="RU369004"/>
    </source>
</evidence>
<dbReference type="GO" id="GO:0009927">
    <property type="term" value="F:histidine phosphotransfer kinase activity"/>
    <property type="evidence" value="ECO:0007669"/>
    <property type="project" value="UniProtKB-UniRule"/>
</dbReference>
<dbReference type="GO" id="GO:0005829">
    <property type="term" value="C:cytosol"/>
    <property type="evidence" value="ECO:0007669"/>
    <property type="project" value="UniProtKB-SubCell"/>
</dbReference>
<dbReference type="Proteomes" id="UP001634007">
    <property type="component" value="Unassembled WGS sequence"/>
</dbReference>
<dbReference type="GO" id="GO:0009736">
    <property type="term" value="P:cytokinin-activated signaling pathway"/>
    <property type="evidence" value="ECO:0007669"/>
    <property type="project" value="UniProtKB-KW"/>
</dbReference>
<protein>
    <recommendedName>
        <fullName evidence="2">Histidine-containing phosphotransfer protein</fullName>
    </recommendedName>
</protein>
<dbReference type="GO" id="GO:0005634">
    <property type="term" value="C:nucleus"/>
    <property type="evidence" value="ECO:0007669"/>
    <property type="project" value="UniProtKB-SubCell"/>
</dbReference>